<evidence type="ECO:0000256" key="1">
    <source>
        <dbReference type="SAM" id="MobiDB-lite"/>
    </source>
</evidence>
<reference evidence="4" key="2">
    <citation type="submission" date="2012-11" db="EMBL/GenBank/DDBJ databases">
        <authorList>
            <person name="Kuo A."/>
            <person name="Curtis B.A."/>
            <person name="Tanifuji G."/>
            <person name="Burki F."/>
            <person name="Gruber A."/>
            <person name="Irimia M."/>
            <person name="Maruyama S."/>
            <person name="Arias M.C."/>
            <person name="Ball S.G."/>
            <person name="Gile G.H."/>
            <person name="Hirakawa Y."/>
            <person name="Hopkins J.F."/>
            <person name="Rensing S.A."/>
            <person name="Schmutz J."/>
            <person name="Symeonidi A."/>
            <person name="Elias M."/>
            <person name="Eveleigh R.J."/>
            <person name="Herman E.K."/>
            <person name="Klute M.J."/>
            <person name="Nakayama T."/>
            <person name="Obornik M."/>
            <person name="Reyes-Prieto A."/>
            <person name="Armbrust E.V."/>
            <person name="Aves S.J."/>
            <person name="Beiko R.G."/>
            <person name="Coutinho P."/>
            <person name="Dacks J.B."/>
            <person name="Durnford D.G."/>
            <person name="Fast N.M."/>
            <person name="Green B.R."/>
            <person name="Grisdale C."/>
            <person name="Hempe F."/>
            <person name="Henrissat B."/>
            <person name="Hoppner M.P."/>
            <person name="Ishida K.-I."/>
            <person name="Kim E."/>
            <person name="Koreny L."/>
            <person name="Kroth P.G."/>
            <person name="Liu Y."/>
            <person name="Malik S.-B."/>
            <person name="Maier U.G."/>
            <person name="McRose D."/>
            <person name="Mock T."/>
            <person name="Neilson J.A."/>
            <person name="Onodera N.T."/>
            <person name="Poole A.M."/>
            <person name="Pritham E.J."/>
            <person name="Richards T.A."/>
            <person name="Rocap G."/>
            <person name="Roy S.W."/>
            <person name="Sarai C."/>
            <person name="Schaack S."/>
            <person name="Shirato S."/>
            <person name="Slamovits C.H."/>
            <person name="Spencer D.F."/>
            <person name="Suzuki S."/>
            <person name="Worden A.Z."/>
            <person name="Zauner S."/>
            <person name="Barry K."/>
            <person name="Bell C."/>
            <person name="Bharti A.K."/>
            <person name="Crow J.A."/>
            <person name="Grimwood J."/>
            <person name="Kramer R."/>
            <person name="Lindquist E."/>
            <person name="Lucas S."/>
            <person name="Salamov A."/>
            <person name="McFadden G.I."/>
            <person name="Lane C.E."/>
            <person name="Keeling P.J."/>
            <person name="Gray M.W."/>
            <person name="Grigoriev I.V."/>
            <person name="Archibald J.M."/>
        </authorList>
    </citation>
    <scope>NUCLEOTIDE SEQUENCE</scope>
    <source>
        <strain evidence="4">CCMP2712</strain>
    </source>
</reference>
<reference evidence="2 4" key="1">
    <citation type="journal article" date="2012" name="Nature">
        <title>Algal genomes reveal evolutionary mosaicism and the fate of nucleomorphs.</title>
        <authorList>
            <consortium name="DOE Joint Genome Institute"/>
            <person name="Curtis B.A."/>
            <person name="Tanifuji G."/>
            <person name="Burki F."/>
            <person name="Gruber A."/>
            <person name="Irimia M."/>
            <person name="Maruyama S."/>
            <person name="Arias M.C."/>
            <person name="Ball S.G."/>
            <person name="Gile G.H."/>
            <person name="Hirakawa Y."/>
            <person name="Hopkins J.F."/>
            <person name="Kuo A."/>
            <person name="Rensing S.A."/>
            <person name="Schmutz J."/>
            <person name="Symeonidi A."/>
            <person name="Elias M."/>
            <person name="Eveleigh R.J."/>
            <person name="Herman E.K."/>
            <person name="Klute M.J."/>
            <person name="Nakayama T."/>
            <person name="Obornik M."/>
            <person name="Reyes-Prieto A."/>
            <person name="Armbrust E.V."/>
            <person name="Aves S.J."/>
            <person name="Beiko R.G."/>
            <person name="Coutinho P."/>
            <person name="Dacks J.B."/>
            <person name="Durnford D.G."/>
            <person name="Fast N.M."/>
            <person name="Green B.R."/>
            <person name="Grisdale C.J."/>
            <person name="Hempel F."/>
            <person name="Henrissat B."/>
            <person name="Hoppner M.P."/>
            <person name="Ishida K."/>
            <person name="Kim E."/>
            <person name="Koreny L."/>
            <person name="Kroth P.G."/>
            <person name="Liu Y."/>
            <person name="Malik S.B."/>
            <person name="Maier U.G."/>
            <person name="McRose D."/>
            <person name="Mock T."/>
            <person name="Neilson J.A."/>
            <person name="Onodera N.T."/>
            <person name="Poole A.M."/>
            <person name="Pritham E.J."/>
            <person name="Richards T.A."/>
            <person name="Rocap G."/>
            <person name="Roy S.W."/>
            <person name="Sarai C."/>
            <person name="Schaack S."/>
            <person name="Shirato S."/>
            <person name="Slamovits C.H."/>
            <person name="Spencer D.F."/>
            <person name="Suzuki S."/>
            <person name="Worden A.Z."/>
            <person name="Zauner S."/>
            <person name="Barry K."/>
            <person name="Bell C."/>
            <person name="Bharti A.K."/>
            <person name="Crow J.A."/>
            <person name="Grimwood J."/>
            <person name="Kramer R."/>
            <person name="Lindquist E."/>
            <person name="Lucas S."/>
            <person name="Salamov A."/>
            <person name="McFadden G.I."/>
            <person name="Lane C.E."/>
            <person name="Keeling P.J."/>
            <person name="Gray M.W."/>
            <person name="Grigoriev I.V."/>
            <person name="Archibald J.M."/>
        </authorList>
    </citation>
    <scope>NUCLEOTIDE SEQUENCE</scope>
    <source>
        <strain evidence="2 4">CCMP2712</strain>
    </source>
</reference>
<organism evidence="2">
    <name type="scientific">Guillardia theta (strain CCMP2712)</name>
    <name type="common">Cryptophyte</name>
    <dbReference type="NCBI Taxonomy" id="905079"/>
    <lineage>
        <taxon>Eukaryota</taxon>
        <taxon>Cryptophyceae</taxon>
        <taxon>Pyrenomonadales</taxon>
        <taxon>Geminigeraceae</taxon>
        <taxon>Guillardia</taxon>
    </lineage>
</organism>
<gene>
    <name evidence="2" type="ORF">GUITHDRAFT_146100</name>
</gene>
<feature type="region of interest" description="Disordered" evidence="1">
    <location>
        <begin position="146"/>
        <end position="175"/>
    </location>
</feature>
<dbReference type="EMBL" id="JH993081">
    <property type="protein sequence ID" value="EKX35942.1"/>
    <property type="molecule type" value="Genomic_DNA"/>
</dbReference>
<feature type="compositionally biased region" description="Basic and acidic residues" evidence="1">
    <location>
        <begin position="165"/>
        <end position="175"/>
    </location>
</feature>
<dbReference type="HOGENOM" id="CLU_547980_0_0_1"/>
<dbReference type="EnsemblProtists" id="EKX35942">
    <property type="protein sequence ID" value="EKX35942"/>
    <property type="gene ID" value="GUITHDRAFT_146100"/>
</dbReference>
<dbReference type="Proteomes" id="UP000011087">
    <property type="component" value="Unassembled WGS sequence"/>
</dbReference>
<sequence length="498" mass="55916">MARSGGSLSGLCYSENFPLDENLFQPCFCFDDRTLFRDLKSSCCDDVMIYGSTRGSSKEFVCFDVIQQPSHTRDVVSEFSAHDAVDGDKSLVTGGLMYSSLYSHHSSPQYFTKFANLSESLDLLQKLQFPSHLPDRRLPQAIHHHPRAEFPPKDSHTHPRKEHKKPPSPDRFASHKEVKLVAPRSLISDDRLLLEVSLRRASLSPSHECTALLMHDDRFLSPWSAGVPDDVCPPNCTCDICERKDAVCSFHRADFKAENETVLMAMVAKEEGGEKEGEQEGPDGEGGEGKEGSIYTGGLSSVSMANFKIDGKPVSMVFETQNISHGETALVVGGASPFPLIKGVDKSSNAIVSRKKAVYFEQNRKGKKIEKEKQFLQGLPDDQRKQMEEERNTAMMDARSQGYQGTGCEGGALYQVFCAENNVIEKKIKKQKKESERKKRRYHEKIYKQLLDKETRKLEARQRLKERRANKGKKKSKTLSKIRKTSSGGTRRARRTGG</sequence>
<feature type="region of interest" description="Disordered" evidence="1">
    <location>
        <begin position="270"/>
        <end position="295"/>
    </location>
</feature>
<accession>L1IIM0</accession>
<dbReference type="GeneID" id="17292731"/>
<dbReference type="RefSeq" id="XP_005822922.1">
    <property type="nucleotide sequence ID" value="XM_005822865.1"/>
</dbReference>
<dbReference type="KEGG" id="gtt:GUITHDRAFT_146100"/>
<name>L1IIM0_GUITC</name>
<dbReference type="AlphaFoldDB" id="L1IIM0"/>
<feature type="region of interest" description="Disordered" evidence="1">
    <location>
        <begin position="465"/>
        <end position="498"/>
    </location>
</feature>
<evidence type="ECO:0000313" key="2">
    <source>
        <dbReference type="EMBL" id="EKX35942.1"/>
    </source>
</evidence>
<proteinExistence type="predicted"/>
<reference evidence="3" key="3">
    <citation type="submission" date="2016-03" db="UniProtKB">
        <authorList>
            <consortium name="EnsemblProtists"/>
        </authorList>
    </citation>
    <scope>IDENTIFICATION</scope>
</reference>
<evidence type="ECO:0000313" key="3">
    <source>
        <dbReference type="EnsemblProtists" id="EKX35942"/>
    </source>
</evidence>
<feature type="compositionally biased region" description="Basic residues" evidence="1">
    <location>
        <begin position="470"/>
        <end position="484"/>
    </location>
</feature>
<keyword evidence="4" id="KW-1185">Reference proteome</keyword>
<feature type="compositionally biased region" description="Basic and acidic residues" evidence="1">
    <location>
        <begin position="147"/>
        <end position="157"/>
    </location>
</feature>
<evidence type="ECO:0000313" key="4">
    <source>
        <dbReference type="Proteomes" id="UP000011087"/>
    </source>
</evidence>
<protein>
    <submittedName>
        <fullName evidence="2 3">Uncharacterized protein</fullName>
    </submittedName>
</protein>
<dbReference type="PaxDb" id="55529-EKX35942"/>